<protein>
    <recommendedName>
        <fullName evidence="4">Interleukin-2 receptor subunit beta N-terminal domain-containing protein</fullName>
    </recommendedName>
</protein>
<dbReference type="EMBL" id="JAHUTI010053739">
    <property type="protein sequence ID" value="MED6249892.1"/>
    <property type="molecule type" value="Genomic_DNA"/>
</dbReference>
<accession>A0ABU7BHA1</accession>
<keyword evidence="1" id="KW-1015">Disulfide bond</keyword>
<feature type="domain" description="Interleukin-2 receptor subunit beta N-terminal" evidence="4">
    <location>
        <begin position="30"/>
        <end position="132"/>
    </location>
</feature>
<dbReference type="InterPro" id="IPR040951">
    <property type="entry name" value="IL2RB_N1"/>
</dbReference>
<keyword evidence="2" id="KW-1133">Transmembrane helix</keyword>
<dbReference type="PANTHER" id="PTHR23037:SF22">
    <property type="entry name" value="CYTOKINE RECEPTOR COMMON SUBUNIT BETA"/>
    <property type="match status" value="1"/>
</dbReference>
<dbReference type="PROSITE" id="PS01355">
    <property type="entry name" value="HEMATOPO_REC_S_F1"/>
    <property type="match status" value="1"/>
</dbReference>
<keyword evidence="2" id="KW-0472">Membrane</keyword>
<comment type="caution">
    <text evidence="5">The sequence shown here is derived from an EMBL/GenBank/DDBJ whole genome shotgun (WGS) entry which is preliminary data.</text>
</comment>
<dbReference type="Gene3D" id="2.60.40.10">
    <property type="entry name" value="Immunoglobulins"/>
    <property type="match status" value="2"/>
</dbReference>
<evidence type="ECO:0000256" key="1">
    <source>
        <dbReference type="ARBA" id="ARBA00023157"/>
    </source>
</evidence>
<sequence>MTTPFLFILLHLLQFFAVRPDDSICLPQKSLTCHNDFSHNITCIWKGSFDSDQRNNACLIYAERVDHRRKSYKFKYKHSYNASCELQSFDSARPALKKCSLTFNGTFLFFAWNEVLMNLSCSSSKQNETLFYKPVCHIKVNPPGKPNVNQTTVTWFTQVKKHMRIRDFLSELQWKQKHKSWNDPTVETEKRKCEWDCEAQLKPSLLMKDETYEARVRVQAFYDGQSGNWSEWSPTESWVSQVGSPKPASEWGVSSRGVLTLVALALLLAGIVLLIRKKNLVYVVKSFKGAPLPDPGKSEIFQ</sequence>
<dbReference type="InterPro" id="IPR013783">
    <property type="entry name" value="Ig-like_fold"/>
</dbReference>
<organism evidence="5 6">
    <name type="scientific">Ataeniobius toweri</name>
    <dbReference type="NCBI Taxonomy" id="208326"/>
    <lineage>
        <taxon>Eukaryota</taxon>
        <taxon>Metazoa</taxon>
        <taxon>Chordata</taxon>
        <taxon>Craniata</taxon>
        <taxon>Vertebrata</taxon>
        <taxon>Euteleostomi</taxon>
        <taxon>Actinopterygii</taxon>
        <taxon>Neopterygii</taxon>
        <taxon>Teleostei</taxon>
        <taxon>Neoteleostei</taxon>
        <taxon>Acanthomorphata</taxon>
        <taxon>Ovalentaria</taxon>
        <taxon>Atherinomorphae</taxon>
        <taxon>Cyprinodontiformes</taxon>
        <taxon>Goodeidae</taxon>
        <taxon>Ataeniobius</taxon>
    </lineage>
</organism>
<keyword evidence="6" id="KW-1185">Reference proteome</keyword>
<dbReference type="InterPro" id="IPR003531">
    <property type="entry name" value="Hempt_rcpt_S_F1_CS"/>
</dbReference>
<proteinExistence type="predicted"/>
<keyword evidence="2" id="KW-0812">Transmembrane</keyword>
<evidence type="ECO:0000313" key="5">
    <source>
        <dbReference type="EMBL" id="MED6249892.1"/>
    </source>
</evidence>
<feature type="transmembrane region" description="Helical" evidence="2">
    <location>
        <begin position="257"/>
        <end position="275"/>
    </location>
</feature>
<name>A0ABU7BHA1_9TELE</name>
<evidence type="ECO:0000259" key="4">
    <source>
        <dbReference type="Pfam" id="PF18707"/>
    </source>
</evidence>
<evidence type="ECO:0000256" key="2">
    <source>
        <dbReference type="SAM" id="Phobius"/>
    </source>
</evidence>
<reference evidence="5 6" key="1">
    <citation type="submission" date="2021-07" db="EMBL/GenBank/DDBJ databases">
        <authorList>
            <person name="Palmer J.M."/>
        </authorList>
    </citation>
    <scope>NUCLEOTIDE SEQUENCE [LARGE SCALE GENOMIC DNA]</scope>
    <source>
        <strain evidence="5 6">AT_MEX2019</strain>
        <tissue evidence="5">Muscle</tissue>
    </source>
</reference>
<keyword evidence="3" id="KW-0732">Signal</keyword>
<dbReference type="Proteomes" id="UP001345963">
    <property type="component" value="Unassembled WGS sequence"/>
</dbReference>
<dbReference type="Pfam" id="PF18707">
    <property type="entry name" value="IL2RB_N1"/>
    <property type="match status" value="1"/>
</dbReference>
<gene>
    <name evidence="5" type="ORF">ATANTOWER_021309</name>
</gene>
<feature type="signal peptide" evidence="3">
    <location>
        <begin position="1"/>
        <end position="20"/>
    </location>
</feature>
<evidence type="ECO:0000256" key="3">
    <source>
        <dbReference type="SAM" id="SignalP"/>
    </source>
</evidence>
<evidence type="ECO:0000313" key="6">
    <source>
        <dbReference type="Proteomes" id="UP001345963"/>
    </source>
</evidence>
<feature type="non-terminal residue" evidence="5">
    <location>
        <position position="302"/>
    </location>
</feature>
<dbReference type="PANTHER" id="PTHR23037">
    <property type="entry name" value="CYTOKINE RECEPTOR"/>
    <property type="match status" value="1"/>
</dbReference>
<feature type="chain" id="PRO_5045569042" description="Interleukin-2 receptor subunit beta N-terminal domain-containing protein" evidence="3">
    <location>
        <begin position="21"/>
        <end position="302"/>
    </location>
</feature>